<feature type="compositionally biased region" description="Basic and acidic residues" evidence="2">
    <location>
        <begin position="320"/>
        <end position="331"/>
    </location>
</feature>
<feature type="compositionally biased region" description="Basic and acidic residues" evidence="2">
    <location>
        <begin position="493"/>
        <end position="518"/>
    </location>
</feature>
<evidence type="ECO:0000256" key="1">
    <source>
        <dbReference type="ARBA" id="ARBA00023002"/>
    </source>
</evidence>
<dbReference type="PANTHER" id="PTHR43207:SF4">
    <property type="entry name" value="AROGENATE DEHYDROGENASE 2, CHLOROPLASTIC"/>
    <property type="match status" value="1"/>
</dbReference>
<dbReference type="OrthoDB" id="6253837at2759"/>
<feature type="compositionally biased region" description="Basic residues" evidence="2">
    <location>
        <begin position="471"/>
        <end position="481"/>
    </location>
</feature>
<dbReference type="Proteomes" id="UP000324897">
    <property type="component" value="Chromosome 3"/>
</dbReference>
<feature type="compositionally biased region" description="Polar residues" evidence="2">
    <location>
        <begin position="538"/>
        <end position="554"/>
    </location>
</feature>
<dbReference type="GO" id="GO:0033730">
    <property type="term" value="F:arogenate dehydrogenase (NADP+) activity"/>
    <property type="evidence" value="ECO:0007669"/>
    <property type="project" value="InterPro"/>
</dbReference>
<dbReference type="Pfam" id="PF26213">
    <property type="entry name" value="TYRAAT1_C"/>
    <property type="match status" value="1"/>
</dbReference>
<dbReference type="InterPro" id="IPR036291">
    <property type="entry name" value="NAD(P)-bd_dom_sf"/>
</dbReference>
<feature type="compositionally biased region" description="Basic residues" evidence="2">
    <location>
        <begin position="349"/>
        <end position="358"/>
    </location>
</feature>
<keyword evidence="1" id="KW-0560">Oxidoreductase</keyword>
<dbReference type="InterPro" id="IPR045011">
    <property type="entry name" value="TYRAAT1/2"/>
</dbReference>
<feature type="compositionally biased region" description="Basic residues" evidence="2">
    <location>
        <begin position="400"/>
        <end position="412"/>
    </location>
</feature>
<feature type="region of interest" description="Disordered" evidence="2">
    <location>
        <begin position="247"/>
        <end position="276"/>
    </location>
</feature>
<dbReference type="PROSITE" id="PS51176">
    <property type="entry name" value="PDH_ADH"/>
    <property type="match status" value="1"/>
</dbReference>
<feature type="compositionally biased region" description="Basic and acidic residues" evidence="2">
    <location>
        <begin position="156"/>
        <end position="166"/>
    </location>
</feature>
<dbReference type="InterPro" id="IPR019339">
    <property type="entry name" value="CIR_N_dom"/>
</dbReference>
<gene>
    <name evidence="4" type="ORF">EJB05_40992</name>
</gene>
<evidence type="ECO:0000259" key="3">
    <source>
        <dbReference type="PROSITE" id="PS51176"/>
    </source>
</evidence>
<feature type="compositionally biased region" description="Basic residues" evidence="2">
    <location>
        <begin position="374"/>
        <end position="386"/>
    </location>
</feature>
<dbReference type="InterPro" id="IPR008927">
    <property type="entry name" value="6-PGluconate_DH-like_C_sf"/>
</dbReference>
<feature type="region of interest" description="Disordered" evidence="2">
    <location>
        <begin position="136"/>
        <end position="168"/>
    </location>
</feature>
<proteinExistence type="predicted"/>
<dbReference type="Gene3D" id="3.40.50.720">
    <property type="entry name" value="NAD(P)-binding Rossmann-like Domain"/>
    <property type="match status" value="1"/>
</dbReference>
<protein>
    <recommendedName>
        <fullName evidence="3">Prephenate/arogenate dehydrogenase domain-containing protein</fullName>
    </recommendedName>
</protein>
<name>A0A5J9T9K3_9POAL</name>
<feature type="compositionally biased region" description="Basic and acidic residues" evidence="2">
    <location>
        <begin position="425"/>
        <end position="434"/>
    </location>
</feature>
<evidence type="ECO:0000313" key="4">
    <source>
        <dbReference type="EMBL" id="TVU07628.1"/>
    </source>
</evidence>
<dbReference type="PANTHER" id="PTHR43207">
    <property type="entry name" value="AROGENATE DEHYDROGENASE-RELATED"/>
    <property type="match status" value="1"/>
</dbReference>
<reference evidence="4 5" key="1">
    <citation type="journal article" date="2019" name="Sci. Rep.">
        <title>A high-quality genome of Eragrostis curvula grass provides insights into Poaceae evolution and supports new strategies to enhance forage quality.</title>
        <authorList>
            <person name="Carballo J."/>
            <person name="Santos B.A.C.M."/>
            <person name="Zappacosta D."/>
            <person name="Garbus I."/>
            <person name="Selva J.P."/>
            <person name="Gallo C.A."/>
            <person name="Diaz A."/>
            <person name="Albertini E."/>
            <person name="Caccamo M."/>
            <person name="Echenique V."/>
        </authorList>
    </citation>
    <scope>NUCLEOTIDE SEQUENCE [LARGE SCALE GENOMIC DNA]</scope>
    <source>
        <strain evidence="5">cv. Victoria</strain>
        <tissue evidence="4">Leaf</tissue>
    </source>
</reference>
<dbReference type="Pfam" id="PF03807">
    <property type="entry name" value="F420_oxidored"/>
    <property type="match status" value="1"/>
</dbReference>
<dbReference type="SMART" id="SM01083">
    <property type="entry name" value="Cir_N"/>
    <property type="match status" value="1"/>
</dbReference>
<dbReference type="InterPro" id="IPR059064">
    <property type="entry name" value="TYRAAT2_C"/>
</dbReference>
<dbReference type="Gramene" id="TVU07628">
    <property type="protein sequence ID" value="TVU07628"/>
    <property type="gene ID" value="EJB05_40992"/>
</dbReference>
<dbReference type="Pfam" id="PF10197">
    <property type="entry name" value="Cir_N"/>
    <property type="match status" value="1"/>
</dbReference>
<feature type="region of interest" description="Disordered" evidence="2">
    <location>
        <begin position="306"/>
        <end position="577"/>
    </location>
</feature>
<evidence type="ECO:0000256" key="2">
    <source>
        <dbReference type="SAM" id="MobiDB-lite"/>
    </source>
</evidence>
<dbReference type="SUPFAM" id="SSF51735">
    <property type="entry name" value="NAD(P)-binding Rossmann-fold domains"/>
    <property type="match status" value="1"/>
</dbReference>
<dbReference type="GO" id="GO:0004665">
    <property type="term" value="F:prephenate dehydrogenase (NADP+) activity"/>
    <property type="evidence" value="ECO:0007669"/>
    <property type="project" value="InterPro"/>
</dbReference>
<comment type="caution">
    <text evidence="4">The sequence shown here is derived from an EMBL/GenBank/DDBJ whole genome shotgun (WGS) entry which is preliminary data.</text>
</comment>
<dbReference type="EMBL" id="RWGY01000039">
    <property type="protein sequence ID" value="TVU07628.1"/>
    <property type="molecule type" value="Genomic_DNA"/>
</dbReference>
<dbReference type="GO" id="GO:0008977">
    <property type="term" value="F:prephenate dehydrogenase (NAD+) activity"/>
    <property type="evidence" value="ECO:0007669"/>
    <property type="project" value="InterPro"/>
</dbReference>
<feature type="compositionally biased region" description="Basic residues" evidence="2">
    <location>
        <begin position="308"/>
        <end position="319"/>
    </location>
</feature>
<dbReference type="GO" id="GO:0006571">
    <property type="term" value="P:tyrosine biosynthetic process"/>
    <property type="evidence" value="ECO:0007669"/>
    <property type="project" value="InterPro"/>
</dbReference>
<feature type="compositionally biased region" description="Basic and acidic residues" evidence="2">
    <location>
        <begin position="450"/>
        <end position="464"/>
    </location>
</feature>
<evidence type="ECO:0000313" key="5">
    <source>
        <dbReference type="Proteomes" id="UP000324897"/>
    </source>
</evidence>
<keyword evidence="5" id="KW-1185">Reference proteome</keyword>
<dbReference type="SUPFAM" id="SSF48179">
    <property type="entry name" value="6-phosphogluconate dehydrogenase C-terminal domain-like"/>
    <property type="match status" value="1"/>
</dbReference>
<accession>A0A5J9T9K3</accession>
<dbReference type="InterPro" id="IPR003099">
    <property type="entry name" value="Prephen_DH"/>
</dbReference>
<dbReference type="InterPro" id="IPR028939">
    <property type="entry name" value="P5C_Rdtase_cat_N"/>
</dbReference>
<dbReference type="AlphaFoldDB" id="A0A5J9T9K3"/>
<organism evidence="4 5">
    <name type="scientific">Eragrostis curvula</name>
    <name type="common">weeping love grass</name>
    <dbReference type="NCBI Taxonomy" id="38414"/>
    <lineage>
        <taxon>Eukaryota</taxon>
        <taxon>Viridiplantae</taxon>
        <taxon>Streptophyta</taxon>
        <taxon>Embryophyta</taxon>
        <taxon>Tracheophyta</taxon>
        <taxon>Spermatophyta</taxon>
        <taxon>Magnoliopsida</taxon>
        <taxon>Liliopsida</taxon>
        <taxon>Poales</taxon>
        <taxon>Poaceae</taxon>
        <taxon>PACMAD clade</taxon>
        <taxon>Chloridoideae</taxon>
        <taxon>Eragrostideae</taxon>
        <taxon>Eragrostidinae</taxon>
        <taxon>Eragrostis</taxon>
    </lineage>
</organism>
<feature type="domain" description="Prephenate/arogenate dehydrogenase" evidence="3">
    <location>
        <begin position="617"/>
        <end position="893"/>
    </location>
</feature>
<feature type="region of interest" description="Disordered" evidence="2">
    <location>
        <begin position="1"/>
        <end position="26"/>
    </location>
</feature>
<sequence length="893" mass="101101">MDEEVTGSGSGIGRKMPPGEVELRDKSGTAWSHSYLNQKPWHPLSYPNQRRKWIAEQMHANHARRQEEVQREFTQEQEFFRQTALFSKKDKEKMEVMKAVSFMYVRPPGYNAESAKAAEIEDEKKRSDVGDIAQGAAAANTSSVPDKGVEKTQTVADKKNRPKDVFGRPLPTEQEFEVLKNAPRLDTGAPARVKPFGVEVRNVRCLRCGNYGHQSGDRECPLKDVIMPNEESRLKRDDPLTAIMAQTDSSEPLKWELKQRPGMSPPRGGFDPEDPNQQIVAEDIFDEYGGFLGNCDIPALISNFSASKSKKRSKSKSRHKQVEAVHEESRRHQSSSHLSSDSEDEKSYRKSKGKRKTKHSSDSSYSDAELEGRKGKHKSKHKKKHRSESSSDSEVEVSKGTRRHLKREHRKKKIEESEASESSFSEDKGGIESKRHSRERRQYSDSSSFEGERHSARQKEKHNYADSSSARHNRHSRRSRQKRDTSDSSSSDTNRHSRRSMEKQRHTDLRSHEIDKYSKRSSGPGQSSSSRAEPNRSKMLSSSTSTLRLHQPTRSPRRHPPAPVSSQQLHSPAAASRRWAATIHPRPHRGVIRALDAAQPFDFESRAAGLLEERQRLKIAIVGFGNFGQFLARTFARQGHTLLAHSRTDHSALAATLGASFFTDPHDLCECHPDVVLLATSILSAEAVLRTLPVHRLRRNTLFVDVLSVKEFPKNLLLTTLPPDFDVICTHPMFGPESARDGWDGLPFVFDKVRVGDCPARRARAEAFLNIFEREGCRMVEMSCAEHDAHAAETQFLTHTVGRMLATLELRSTPINTKGYETLLRLVDNTCSDSFDLYNGLFMYNKNSTELLNRLEWAMDSVKKRLFDGLHDVLRKQLFEGSAQAPDTSNVRK</sequence>
<feature type="compositionally biased region" description="Low complexity" evidence="2">
    <location>
        <begin position="520"/>
        <end position="531"/>
    </location>
</feature>